<dbReference type="AlphaFoldDB" id="E6W117"/>
<feature type="transmembrane region" description="Helical" evidence="1">
    <location>
        <begin position="28"/>
        <end position="47"/>
    </location>
</feature>
<protein>
    <submittedName>
        <fullName evidence="2">Uncharacterized protein</fullName>
    </submittedName>
</protein>
<dbReference type="OrthoDB" id="9936057at2"/>
<keyword evidence="3" id="KW-1185">Reference proteome</keyword>
<dbReference type="KEGG" id="din:Selin_0601"/>
<keyword evidence="1" id="KW-0812">Transmembrane</keyword>
<dbReference type="EMBL" id="CP002432">
    <property type="protein sequence ID" value="ADU65349.1"/>
    <property type="molecule type" value="Genomic_DNA"/>
</dbReference>
<dbReference type="InParanoid" id="E6W117"/>
<name>E6W117_DESIS</name>
<dbReference type="HOGENOM" id="CLU_1537611_0_0_0"/>
<dbReference type="STRING" id="653733.Selin_0601"/>
<organism evidence="2 3">
    <name type="scientific">Desulfurispirillum indicum (strain ATCC BAA-1389 / DSM 22839 / S5)</name>
    <dbReference type="NCBI Taxonomy" id="653733"/>
    <lineage>
        <taxon>Bacteria</taxon>
        <taxon>Pseudomonadati</taxon>
        <taxon>Chrysiogenota</taxon>
        <taxon>Chrysiogenia</taxon>
        <taxon>Chrysiogenales</taxon>
        <taxon>Chrysiogenaceae</taxon>
        <taxon>Desulfurispirillum</taxon>
    </lineage>
</organism>
<evidence type="ECO:0000256" key="1">
    <source>
        <dbReference type="SAM" id="Phobius"/>
    </source>
</evidence>
<dbReference type="RefSeq" id="WP_013505237.1">
    <property type="nucleotide sequence ID" value="NC_014836.1"/>
</dbReference>
<gene>
    <name evidence="2" type="ordered locus">Selin_0601</name>
</gene>
<proteinExistence type="predicted"/>
<sequence>MKQPEASQASGFLFTMKSPPPPPVIPRWSLKNLFVMGCVALSFYILYSAAFRSLGQTHSVPPDLTLHTPDGQPIELIHNLGEPFFLYIGPVDRQTYLKCLESTSPYRTYLIPVNIHQLPRVLGSLEGLESSPRCVLALVSAEQLRSHSRRLGISRYPAVLEVGGDFSILSRIEP</sequence>
<reference evidence="2 3" key="1">
    <citation type="submission" date="2010-12" db="EMBL/GenBank/DDBJ databases">
        <title>Complete sequence of Desulfurispirillum indicum S5.</title>
        <authorList>
            <consortium name="US DOE Joint Genome Institute"/>
            <person name="Lucas S."/>
            <person name="Copeland A."/>
            <person name="Lapidus A."/>
            <person name="Cheng J.-F."/>
            <person name="Goodwin L."/>
            <person name="Pitluck S."/>
            <person name="Chertkov O."/>
            <person name="Held B."/>
            <person name="Detter J.C."/>
            <person name="Han C."/>
            <person name="Tapia R."/>
            <person name="Land M."/>
            <person name="Hauser L."/>
            <person name="Kyrpides N."/>
            <person name="Ivanova N."/>
            <person name="Mikhailova N."/>
            <person name="Haggblom M."/>
            <person name="Rauschenbach I."/>
            <person name="Bini E."/>
            <person name="Woyke T."/>
        </authorList>
    </citation>
    <scope>NUCLEOTIDE SEQUENCE [LARGE SCALE GENOMIC DNA]</scope>
    <source>
        <strain evidence="3">ATCC BAA-1389 / DSM 22839 / S5</strain>
    </source>
</reference>
<keyword evidence="1" id="KW-0472">Membrane</keyword>
<evidence type="ECO:0000313" key="3">
    <source>
        <dbReference type="Proteomes" id="UP000002572"/>
    </source>
</evidence>
<accession>E6W117</accession>
<dbReference type="Proteomes" id="UP000002572">
    <property type="component" value="Chromosome"/>
</dbReference>
<keyword evidence="1" id="KW-1133">Transmembrane helix</keyword>
<evidence type="ECO:0000313" key="2">
    <source>
        <dbReference type="EMBL" id="ADU65349.1"/>
    </source>
</evidence>